<dbReference type="InterPro" id="IPR039538">
    <property type="entry name" value="BetI_C"/>
</dbReference>
<sequence length="207" mass="22677">MPRSRAHTRERLLAAALDVFAEEGFGRSTVEQVCERAGYTRGAFYSNFTSLDELFLAMWEGRSAQMLRAIEDAVVAAESDGESDAVDLDVAAARVLSVIPVDDRWYRVTSEFTAHALRHPELRVAMAEREAAIQSVILPLVESALARAGRSVTDRSALGRALVAVHDGTTAQVLLEPDRTDVAAARTDLFLCVLRNYSEPNSPSENK</sequence>
<evidence type="ECO:0000256" key="2">
    <source>
        <dbReference type="ARBA" id="ARBA00023015"/>
    </source>
</evidence>
<accession>A0ABW4P765</accession>
<dbReference type="Pfam" id="PF13977">
    <property type="entry name" value="TetR_C_6"/>
    <property type="match status" value="1"/>
</dbReference>
<keyword evidence="3 5" id="KW-0238">DNA-binding</keyword>
<organism evidence="7 8">
    <name type="scientific">Rhodococcus gannanensis</name>
    <dbReference type="NCBI Taxonomy" id="1960308"/>
    <lineage>
        <taxon>Bacteria</taxon>
        <taxon>Bacillati</taxon>
        <taxon>Actinomycetota</taxon>
        <taxon>Actinomycetes</taxon>
        <taxon>Mycobacteriales</taxon>
        <taxon>Nocardiaceae</taxon>
        <taxon>Rhodococcus</taxon>
    </lineage>
</organism>
<evidence type="ECO:0000256" key="3">
    <source>
        <dbReference type="ARBA" id="ARBA00023125"/>
    </source>
</evidence>
<protein>
    <submittedName>
        <fullName evidence="7">TetR/AcrR family transcriptional regulator</fullName>
    </submittedName>
</protein>
<keyword evidence="2" id="KW-0805">Transcription regulation</keyword>
<dbReference type="InterPro" id="IPR001647">
    <property type="entry name" value="HTH_TetR"/>
</dbReference>
<dbReference type="SUPFAM" id="SSF48498">
    <property type="entry name" value="Tetracyclin repressor-like, C-terminal domain"/>
    <property type="match status" value="1"/>
</dbReference>
<proteinExistence type="predicted"/>
<keyword evidence="8" id="KW-1185">Reference proteome</keyword>
<dbReference type="EMBL" id="JBHUFB010000012">
    <property type="protein sequence ID" value="MFD1813866.1"/>
    <property type="molecule type" value="Genomic_DNA"/>
</dbReference>
<gene>
    <name evidence="7" type="ORF">ACFSJG_16725</name>
</gene>
<evidence type="ECO:0000256" key="4">
    <source>
        <dbReference type="ARBA" id="ARBA00023163"/>
    </source>
</evidence>
<evidence type="ECO:0000313" key="7">
    <source>
        <dbReference type="EMBL" id="MFD1813866.1"/>
    </source>
</evidence>
<feature type="domain" description="HTH tetR-type" evidence="6">
    <location>
        <begin position="6"/>
        <end position="66"/>
    </location>
</feature>
<dbReference type="PRINTS" id="PR00455">
    <property type="entry name" value="HTHTETR"/>
</dbReference>
<dbReference type="PANTHER" id="PTHR30055:SF241">
    <property type="entry name" value="TRANSCRIPTIONAL REGULATORY PROTEIN"/>
    <property type="match status" value="1"/>
</dbReference>
<comment type="caution">
    <text evidence="7">The sequence shown here is derived from an EMBL/GenBank/DDBJ whole genome shotgun (WGS) entry which is preliminary data.</text>
</comment>
<keyword evidence="1" id="KW-0678">Repressor</keyword>
<dbReference type="PANTHER" id="PTHR30055">
    <property type="entry name" value="HTH-TYPE TRANSCRIPTIONAL REGULATOR RUTR"/>
    <property type="match status" value="1"/>
</dbReference>
<dbReference type="PROSITE" id="PS50977">
    <property type="entry name" value="HTH_TETR_2"/>
    <property type="match status" value="1"/>
</dbReference>
<dbReference type="InterPro" id="IPR009057">
    <property type="entry name" value="Homeodomain-like_sf"/>
</dbReference>
<dbReference type="Gene3D" id="1.10.357.10">
    <property type="entry name" value="Tetracycline Repressor, domain 2"/>
    <property type="match status" value="1"/>
</dbReference>
<feature type="DNA-binding region" description="H-T-H motif" evidence="5">
    <location>
        <begin position="29"/>
        <end position="48"/>
    </location>
</feature>
<name>A0ABW4P765_9NOCA</name>
<evidence type="ECO:0000256" key="5">
    <source>
        <dbReference type="PROSITE-ProRule" id="PRU00335"/>
    </source>
</evidence>
<dbReference type="SUPFAM" id="SSF46689">
    <property type="entry name" value="Homeodomain-like"/>
    <property type="match status" value="1"/>
</dbReference>
<evidence type="ECO:0000259" key="6">
    <source>
        <dbReference type="PROSITE" id="PS50977"/>
    </source>
</evidence>
<dbReference type="Pfam" id="PF00440">
    <property type="entry name" value="TetR_N"/>
    <property type="match status" value="1"/>
</dbReference>
<dbReference type="InterPro" id="IPR050109">
    <property type="entry name" value="HTH-type_TetR-like_transc_reg"/>
</dbReference>
<dbReference type="RefSeq" id="WP_378486347.1">
    <property type="nucleotide sequence ID" value="NZ_JBHUFB010000012.1"/>
</dbReference>
<dbReference type="InterPro" id="IPR036271">
    <property type="entry name" value="Tet_transcr_reg_TetR-rel_C_sf"/>
</dbReference>
<evidence type="ECO:0000256" key="1">
    <source>
        <dbReference type="ARBA" id="ARBA00022491"/>
    </source>
</evidence>
<reference evidence="8" key="1">
    <citation type="journal article" date="2019" name="Int. J. Syst. Evol. Microbiol.">
        <title>The Global Catalogue of Microorganisms (GCM) 10K type strain sequencing project: providing services to taxonomists for standard genome sequencing and annotation.</title>
        <authorList>
            <consortium name="The Broad Institute Genomics Platform"/>
            <consortium name="The Broad Institute Genome Sequencing Center for Infectious Disease"/>
            <person name="Wu L."/>
            <person name="Ma J."/>
        </authorList>
    </citation>
    <scope>NUCLEOTIDE SEQUENCE [LARGE SCALE GENOMIC DNA]</scope>
    <source>
        <strain evidence="8">DT72</strain>
    </source>
</reference>
<keyword evidence="4" id="KW-0804">Transcription</keyword>
<evidence type="ECO:0000313" key="8">
    <source>
        <dbReference type="Proteomes" id="UP001597286"/>
    </source>
</evidence>
<dbReference type="Proteomes" id="UP001597286">
    <property type="component" value="Unassembled WGS sequence"/>
</dbReference>